<evidence type="ECO:0000313" key="2">
    <source>
        <dbReference type="EMBL" id="JAG86321.1"/>
    </source>
</evidence>
<feature type="domain" description="ELMO" evidence="1">
    <location>
        <begin position="141"/>
        <end position="302"/>
    </location>
</feature>
<dbReference type="Pfam" id="PF04727">
    <property type="entry name" value="ELMO_CED12"/>
    <property type="match status" value="1"/>
</dbReference>
<organism evidence="2">
    <name type="scientific">Wollemia nobilis</name>
    <dbReference type="NCBI Taxonomy" id="56998"/>
    <lineage>
        <taxon>Eukaryota</taxon>
        <taxon>Viridiplantae</taxon>
        <taxon>Streptophyta</taxon>
        <taxon>Embryophyta</taxon>
        <taxon>Tracheophyta</taxon>
        <taxon>Spermatophyta</taxon>
        <taxon>Pinopsida</taxon>
        <taxon>Pinidae</taxon>
        <taxon>Conifers II</taxon>
        <taxon>Araucariales</taxon>
        <taxon>Araucariaceae</taxon>
        <taxon>Wollemia</taxon>
    </lineage>
</organism>
<proteinExistence type="predicted"/>
<dbReference type="PANTHER" id="PTHR12771">
    <property type="entry name" value="ENGULFMENT AND CELL MOTILITY"/>
    <property type="match status" value="1"/>
</dbReference>
<dbReference type="AlphaFoldDB" id="A0A0C9RIJ5"/>
<name>A0A0C9RIJ5_9CONI</name>
<dbReference type="InterPro" id="IPR050868">
    <property type="entry name" value="ELMO_domain-containing"/>
</dbReference>
<dbReference type="PROSITE" id="PS51335">
    <property type="entry name" value="ELMO"/>
    <property type="match status" value="1"/>
</dbReference>
<dbReference type="PANTHER" id="PTHR12771:SF56">
    <property type="entry name" value="CED-12"/>
    <property type="match status" value="1"/>
</dbReference>
<evidence type="ECO:0000259" key="1">
    <source>
        <dbReference type="PROSITE" id="PS51335"/>
    </source>
</evidence>
<sequence>MNNVRRRRLYHDDVGGKKYEHLDLSGSDGLSEPLLSNDAYDNSRRFAQDRDNEDDWTERRNNEELVWTNIFSRVIAQWVQWFTNVVLGSGTWLGGFLYRTLTSNGTNNQNVVVLDLSPLQEERLQNLQRRLEVPFDGTRPDHQEALRALWRAVFPDRELSGLVSDQWKDMGWQGHDPSTDFRGGGFISLENLLFFANKYPKSFRRLLHKQKGNRSSWEYPFAVAGINVSFMLTQMLDLRSAKPRSLSGTNFLKILAEDELAFDTLFCVAFEMLDAQWLARGASYMEFNEVMKATQAQLERELSLEDISHVQDLPGYSLLLQ</sequence>
<reference evidence="2" key="1">
    <citation type="submission" date="2015-02" db="EMBL/GenBank/DDBJ databases">
        <title>A transcriptome of Wollemia nobilis - a relic of Gondwana.</title>
        <authorList>
            <person name="Chia J.Y."/>
            <person name="Leong Y.S."/>
            <person name="Abdul Karim S."/>
            <person name="Wan Azmi N."/>
            <person name="Hercus R."/>
            <person name="Croft L."/>
        </authorList>
    </citation>
    <scope>NUCLEOTIDE SEQUENCE</scope>
    <source>
        <strain evidence="2">MaeBrown</strain>
        <tissue evidence="2">Leaf</tissue>
    </source>
</reference>
<protein>
    <submittedName>
        <fullName evidence="2">TSA: Wollemia nobilis Ref_Wollemi_Transcript_16023_1409 transcribed RNA sequence</fullName>
    </submittedName>
</protein>
<dbReference type="EMBL" id="GCHU01015933">
    <property type="protein sequence ID" value="JAG86321.1"/>
    <property type="molecule type" value="Transcribed_RNA"/>
</dbReference>
<dbReference type="InterPro" id="IPR006816">
    <property type="entry name" value="ELMO_dom"/>
</dbReference>
<accession>A0A0C9RIJ5</accession>